<dbReference type="Gene3D" id="3.30.830.10">
    <property type="entry name" value="Metalloenzyme, LuxS/M16 peptidase-like"/>
    <property type="match status" value="2"/>
</dbReference>
<organism evidence="2 3">
    <name type="scientific">Peptoclostridium litorale DSM 5388</name>
    <dbReference type="NCBI Taxonomy" id="1121324"/>
    <lineage>
        <taxon>Bacteria</taxon>
        <taxon>Bacillati</taxon>
        <taxon>Bacillota</taxon>
        <taxon>Clostridia</taxon>
        <taxon>Peptostreptococcales</taxon>
        <taxon>Peptoclostridiaceae</taxon>
        <taxon>Peptoclostridium</taxon>
    </lineage>
</organism>
<dbReference type="InterPro" id="IPR050361">
    <property type="entry name" value="MPP/UQCRC_Complex"/>
</dbReference>
<dbReference type="RefSeq" id="WP_038264836.1">
    <property type="nucleotide sequence ID" value="NZ_FSRH01000002.1"/>
</dbReference>
<reference evidence="2 3" key="1">
    <citation type="submission" date="2014-03" db="EMBL/GenBank/DDBJ databases">
        <title>Genome sequence of Clostridium litorale W6, DSM 5388.</title>
        <authorList>
            <person name="Poehlein A."/>
            <person name="Jagirdar A."/>
            <person name="Khonsari B."/>
            <person name="Chibani C.M."/>
            <person name="Gutierrez Gutierrez D.A."/>
            <person name="Davydova E."/>
            <person name="Alghaithi H.S."/>
            <person name="Nair K.P."/>
            <person name="Dhamotharan K."/>
            <person name="Chandran L."/>
            <person name="G W."/>
            <person name="Daniel R."/>
        </authorList>
    </citation>
    <scope>NUCLEOTIDE SEQUENCE [LARGE SCALE GENOMIC DNA]</scope>
    <source>
        <strain evidence="2 3">W6</strain>
    </source>
</reference>
<evidence type="ECO:0000259" key="1">
    <source>
        <dbReference type="Pfam" id="PF05193"/>
    </source>
</evidence>
<comment type="caution">
    <text evidence="2">The sequence shown here is derived from an EMBL/GenBank/DDBJ whole genome shotgun (WGS) entry which is preliminary data.</text>
</comment>
<dbReference type="Proteomes" id="UP000027946">
    <property type="component" value="Unassembled WGS sequence"/>
</dbReference>
<dbReference type="GO" id="GO:0046872">
    <property type="term" value="F:metal ion binding"/>
    <property type="evidence" value="ECO:0007669"/>
    <property type="project" value="InterPro"/>
</dbReference>
<dbReference type="AlphaFoldDB" id="A0A069RD90"/>
<dbReference type="eggNOG" id="COG0612">
    <property type="taxonomic scope" value="Bacteria"/>
</dbReference>
<dbReference type="STRING" id="1121324.CLIT_11c00380"/>
<name>A0A069RD90_PEPLI</name>
<dbReference type="InterPro" id="IPR011249">
    <property type="entry name" value="Metalloenz_LuxS/M16"/>
</dbReference>
<dbReference type="PANTHER" id="PTHR11851:SF186">
    <property type="entry name" value="INACTIVE METALLOPROTEASE YMFF-RELATED"/>
    <property type="match status" value="1"/>
</dbReference>
<evidence type="ECO:0000313" key="3">
    <source>
        <dbReference type="Proteomes" id="UP000027946"/>
    </source>
</evidence>
<evidence type="ECO:0000313" key="2">
    <source>
        <dbReference type="EMBL" id="KDR95011.1"/>
    </source>
</evidence>
<proteinExistence type="predicted"/>
<dbReference type="Pfam" id="PF05193">
    <property type="entry name" value="Peptidase_M16_C"/>
    <property type="match status" value="1"/>
</dbReference>
<dbReference type="EMBL" id="JJMM01000011">
    <property type="protein sequence ID" value="KDR95011.1"/>
    <property type="molecule type" value="Genomic_DNA"/>
</dbReference>
<sequence length="422" mass="48690">MEGFEKIEIKKGVNLIYVENNKFKTNLVSVYIKRPLVREEATKNALLPYVLKSGSKGYENQVEISRMLDELYGSKLVASVGKKGERQIMSFKLVMTNDKFIDEDIFEKGMDFLKDIIFNPLMQDGGFKPEYFDIEAQNLRDAIRGRINDKASYAVERCIEEMCSGENYSIHEDGYEDDIDLIDRNSLYEHYENIISTSPIDVLVVGDIERDRVISSIKSLFDVNIANDREIVEIPKEEVYKIPEKKKEITEHFDVTQGKMCIGFRTNIHFTDKEYYPLALYSSILGGGAHSKMFLNIREKESLCYYIYSSIEKYKALMFISSGIEVENYEKALKLIEKEMTDMKKGRISDEEMENSKNAIVNSLRSMTDSIGALSEFYYGQLVSGIFETPEQMIQKIKAVTKEEVSEASKKIKMDTVYFLRD</sequence>
<keyword evidence="3" id="KW-1185">Reference proteome</keyword>
<dbReference type="SUPFAM" id="SSF63411">
    <property type="entry name" value="LuxS/MPP-like metallohydrolase"/>
    <property type="match status" value="2"/>
</dbReference>
<gene>
    <name evidence="2" type="ORF">CLIT_11c00380</name>
</gene>
<dbReference type="InterPro" id="IPR007863">
    <property type="entry name" value="Peptidase_M16_C"/>
</dbReference>
<dbReference type="PANTHER" id="PTHR11851">
    <property type="entry name" value="METALLOPROTEASE"/>
    <property type="match status" value="1"/>
</dbReference>
<accession>A0A069RD90</accession>
<dbReference type="NCBIfam" id="NF047422">
    <property type="entry name" value="YfmF_fam"/>
    <property type="match status" value="1"/>
</dbReference>
<feature type="domain" description="Peptidase M16 C-terminal" evidence="1">
    <location>
        <begin position="182"/>
        <end position="359"/>
    </location>
</feature>
<protein>
    <submittedName>
        <fullName evidence="2">Peptidase M16</fullName>
    </submittedName>
</protein>